<evidence type="ECO:0000313" key="11">
    <source>
        <dbReference type="EMBL" id="CUV65863.1"/>
    </source>
</evidence>
<proteinExistence type="inferred from homology"/>
<comment type="catalytic activity">
    <reaction evidence="7">
        <text>adenosine + H2O + H(+) = inosine + NH4(+)</text>
        <dbReference type="Rhea" id="RHEA:24408"/>
        <dbReference type="ChEBI" id="CHEBI:15377"/>
        <dbReference type="ChEBI" id="CHEBI:15378"/>
        <dbReference type="ChEBI" id="CHEBI:16335"/>
        <dbReference type="ChEBI" id="CHEBI:17596"/>
        <dbReference type="ChEBI" id="CHEBI:28938"/>
        <dbReference type="EC" id="3.5.4.4"/>
    </reaction>
    <physiologicalReaction direction="left-to-right" evidence="7">
        <dbReference type="Rhea" id="RHEA:24409"/>
    </physiologicalReaction>
</comment>
<keyword evidence="3" id="KW-0808">Transferase</keyword>
<dbReference type="PANTHER" id="PTHR30616:SF2">
    <property type="entry name" value="PURINE NUCLEOSIDE PHOSPHORYLASE LACC1"/>
    <property type="match status" value="1"/>
</dbReference>
<keyword evidence="4" id="KW-0479">Metal-binding</keyword>
<evidence type="ECO:0000256" key="4">
    <source>
        <dbReference type="ARBA" id="ARBA00022723"/>
    </source>
</evidence>
<dbReference type="EMBL" id="FAXN01000049">
    <property type="protein sequence ID" value="CUV65863.1"/>
    <property type="molecule type" value="Genomic_DNA"/>
</dbReference>
<evidence type="ECO:0000256" key="5">
    <source>
        <dbReference type="ARBA" id="ARBA00022801"/>
    </source>
</evidence>
<comment type="catalytic activity">
    <reaction evidence="8">
        <text>adenosine + phosphate = alpha-D-ribose 1-phosphate + adenine</text>
        <dbReference type="Rhea" id="RHEA:27642"/>
        <dbReference type="ChEBI" id="CHEBI:16335"/>
        <dbReference type="ChEBI" id="CHEBI:16708"/>
        <dbReference type="ChEBI" id="CHEBI:43474"/>
        <dbReference type="ChEBI" id="CHEBI:57720"/>
        <dbReference type="EC" id="2.4.2.1"/>
    </reaction>
    <physiologicalReaction direction="left-to-right" evidence="8">
        <dbReference type="Rhea" id="RHEA:27643"/>
    </physiologicalReaction>
</comment>
<dbReference type="Pfam" id="PF02578">
    <property type="entry name" value="Cu-oxidase_4"/>
    <property type="match status" value="1"/>
</dbReference>
<evidence type="ECO:0000256" key="10">
    <source>
        <dbReference type="RuleBase" id="RU361274"/>
    </source>
</evidence>
<comment type="similarity">
    <text evidence="2 10">Belongs to the purine nucleoside phosphorylase YfiH/LACC1 family.</text>
</comment>
<dbReference type="GO" id="GO:0005507">
    <property type="term" value="F:copper ion binding"/>
    <property type="evidence" value="ECO:0007669"/>
    <property type="project" value="TreeGrafter"/>
</dbReference>
<dbReference type="Gene3D" id="3.60.140.10">
    <property type="entry name" value="CNF1/YfiH-like putative cysteine hydrolases"/>
    <property type="match status" value="1"/>
</dbReference>
<dbReference type="NCBIfam" id="TIGR00726">
    <property type="entry name" value="peptidoglycan editing factor PgeF"/>
    <property type="match status" value="1"/>
</dbReference>
<evidence type="ECO:0000256" key="9">
    <source>
        <dbReference type="ARBA" id="ARBA00049893"/>
    </source>
</evidence>
<evidence type="ECO:0000256" key="6">
    <source>
        <dbReference type="ARBA" id="ARBA00022833"/>
    </source>
</evidence>
<comment type="catalytic activity">
    <reaction evidence="9">
        <text>S-methyl-5'-thioadenosine + phosphate = 5-(methylsulfanyl)-alpha-D-ribose 1-phosphate + adenine</text>
        <dbReference type="Rhea" id="RHEA:11852"/>
        <dbReference type="ChEBI" id="CHEBI:16708"/>
        <dbReference type="ChEBI" id="CHEBI:17509"/>
        <dbReference type="ChEBI" id="CHEBI:43474"/>
        <dbReference type="ChEBI" id="CHEBI:58533"/>
        <dbReference type="EC" id="2.4.2.28"/>
    </reaction>
    <physiologicalReaction direction="left-to-right" evidence="9">
        <dbReference type="Rhea" id="RHEA:11853"/>
    </physiologicalReaction>
</comment>
<evidence type="ECO:0000256" key="2">
    <source>
        <dbReference type="ARBA" id="ARBA00007353"/>
    </source>
</evidence>
<dbReference type="CDD" id="cd16833">
    <property type="entry name" value="YfiH"/>
    <property type="match status" value="1"/>
</dbReference>
<dbReference type="InterPro" id="IPR003730">
    <property type="entry name" value="Cu_polyphenol_OxRdtase"/>
</dbReference>
<dbReference type="InterPro" id="IPR038371">
    <property type="entry name" value="Cu_polyphenol_OxRdtase_sf"/>
</dbReference>
<dbReference type="AlphaFoldDB" id="A0A0S4XNH4"/>
<keyword evidence="6" id="KW-0862">Zinc</keyword>
<dbReference type="SUPFAM" id="SSF64438">
    <property type="entry name" value="CNF1/YfiH-like putative cysteine hydrolases"/>
    <property type="match status" value="1"/>
</dbReference>
<dbReference type="GO" id="GO:0017061">
    <property type="term" value="F:S-methyl-5-thioadenosine phosphorylase activity"/>
    <property type="evidence" value="ECO:0007669"/>
    <property type="project" value="UniProtKB-EC"/>
</dbReference>
<evidence type="ECO:0000256" key="1">
    <source>
        <dbReference type="ARBA" id="ARBA00000553"/>
    </source>
</evidence>
<accession>A0A0S4XNH4</accession>
<dbReference type="GO" id="GO:0016787">
    <property type="term" value="F:hydrolase activity"/>
    <property type="evidence" value="ECO:0007669"/>
    <property type="project" value="UniProtKB-KW"/>
</dbReference>
<comment type="catalytic activity">
    <reaction evidence="1">
        <text>inosine + phosphate = alpha-D-ribose 1-phosphate + hypoxanthine</text>
        <dbReference type="Rhea" id="RHEA:27646"/>
        <dbReference type="ChEBI" id="CHEBI:17368"/>
        <dbReference type="ChEBI" id="CHEBI:17596"/>
        <dbReference type="ChEBI" id="CHEBI:43474"/>
        <dbReference type="ChEBI" id="CHEBI:57720"/>
        <dbReference type="EC" id="2.4.2.1"/>
    </reaction>
    <physiologicalReaction direction="left-to-right" evidence="1">
        <dbReference type="Rhea" id="RHEA:27647"/>
    </physiologicalReaction>
</comment>
<evidence type="ECO:0000256" key="3">
    <source>
        <dbReference type="ARBA" id="ARBA00022679"/>
    </source>
</evidence>
<dbReference type="PANTHER" id="PTHR30616">
    <property type="entry name" value="UNCHARACTERIZED PROTEIN YFIH"/>
    <property type="match status" value="1"/>
</dbReference>
<protein>
    <recommendedName>
        <fullName evidence="10">Purine nucleoside phosphorylase</fullName>
    </recommendedName>
</protein>
<name>A0A0S4XNH4_9BACT</name>
<dbReference type="InterPro" id="IPR011324">
    <property type="entry name" value="Cytotoxic_necrot_fac-like_cat"/>
</dbReference>
<evidence type="ECO:0000256" key="7">
    <source>
        <dbReference type="ARBA" id="ARBA00047989"/>
    </source>
</evidence>
<reference evidence="11" key="1">
    <citation type="submission" date="2015-11" db="EMBL/GenBank/DDBJ databases">
        <authorList>
            <person name="Zhang Y."/>
            <person name="Guo Z."/>
        </authorList>
    </citation>
    <scope>NUCLEOTIDE SEQUENCE</scope>
    <source>
        <strain evidence="11">BN30871</strain>
    </source>
</reference>
<evidence type="ECO:0000256" key="8">
    <source>
        <dbReference type="ARBA" id="ARBA00048968"/>
    </source>
</evidence>
<keyword evidence="5" id="KW-0378">Hydrolase</keyword>
<gene>
    <name evidence="11" type="ORF">BN3087_480015</name>
</gene>
<organism evidence="11">
    <name type="scientific">Sulfurovum sp. enrichment culture clone C5</name>
    <dbReference type="NCBI Taxonomy" id="497650"/>
    <lineage>
        <taxon>Bacteria</taxon>
        <taxon>Pseudomonadati</taxon>
        <taxon>Campylobacterota</taxon>
        <taxon>Epsilonproteobacteria</taxon>
        <taxon>Campylobacterales</taxon>
        <taxon>Sulfurovaceae</taxon>
        <taxon>Sulfurovum</taxon>
        <taxon>environmental samples</taxon>
    </lineage>
</organism>
<sequence>MSNLLKYDKFKQFDRLIHGTTLKNDIFPYMFSFAFHTGEDVGDISKNRNHLMEKLGIDKDFDVVLANQTHSNNVVVIKERKTLGWKNHGDAISDCDALVTNQKNILIGVLTADCVPVLLFDKTKEAIAVVHAGWKGTKAQILSKTIAKMIDAFDSNTKDIYAIIAPCIGSCCYEVGSDVADNFNDSVKQNMQNGKFMLDLKKENYNQLINAGLEKENIEVSNKCTSCDSDSFFSYRKEQECSGRFLSFIGMRG</sequence>